<protein>
    <submittedName>
        <fullName evidence="3">Protein FAM214A like</fullName>
    </submittedName>
</protein>
<sequence length="729" mass="80225">MGLPQASSSNIDEEVVVTLGTFVQTPPRLVSLSSCDLSGVHVGHLGNRNPEEFSCSSPRELSKDPDASNLHKGGAADMHRLRIDSMEKDGLFTCKGGWNVHTPVSRIVGFEPRALDSTTSAFEGNGLDGSLSSNLVSSNSNEMEITSSLARKRLLSPLNGMLIADQFDGESLDIGSSISKSSSHNFSVLQEHKKANIGNSNHFSSSIWSTASFTESYNSLDGTYATNSSFFTDGPLLENREFQSINLSLTEPGLACFHETTELKYKTRERAIQPKKFVSSPLSFSPLGPKFFERIKISPGSGATRKGLDENYLTLEDMKQSLDGTISGILPSQKEEDSKMESKSFQDVDLLQKKFDQFTPESTYEIDGPWGRDSTLAPHCTKLVRNFSGPPVRRSLVGSFEESLLSGRLSSVVTRQKIEGFLAVLNITGGNFSPHPQKLPFAVTSVDGDNYLLYYSSIDLAGNLPSNKHRGPKMKRSLSIDHSRAEKSRLRIPMKGCIQLVLSNPEKTPIHTFFCKYDLSDMPAGTKTFLRQKITLASSTLASVPGSGGSKDFGMKNKVNNSRGVSNSNGVGVLYTFSSTDQAMSMMETENPFFTGYDNQSEIGEIEHKKTAGSDNSAPSTPYGSETKFGHSPLKINGNTMGSGVLRYALHLRFLCPRPKKSSRTLNRCKSDPLPARSAKDMEIEGERRFYMYNDMRVVFPQRHSDSDEGKLNVEYHYPSDPKYFDISN</sequence>
<dbReference type="InParanoid" id="A0A2R6PDM7"/>
<evidence type="ECO:0000256" key="1">
    <source>
        <dbReference type="SAM" id="MobiDB-lite"/>
    </source>
</evidence>
<dbReference type="OrthoDB" id="8625101at2759"/>
<feature type="region of interest" description="Disordered" evidence="1">
    <location>
        <begin position="47"/>
        <end position="70"/>
    </location>
</feature>
<dbReference type="Gramene" id="PSR89429">
    <property type="protein sequence ID" value="PSR89429"/>
    <property type="gene ID" value="CEY00_Acc29630"/>
</dbReference>
<dbReference type="PANTHER" id="PTHR13199">
    <property type="entry name" value="GH03947P"/>
    <property type="match status" value="1"/>
</dbReference>
<dbReference type="InterPro" id="IPR033473">
    <property type="entry name" value="Atos-like_C"/>
</dbReference>
<evidence type="ECO:0000313" key="4">
    <source>
        <dbReference type="Proteomes" id="UP000241394"/>
    </source>
</evidence>
<reference evidence="3 4" key="1">
    <citation type="submission" date="2017-07" db="EMBL/GenBank/DDBJ databases">
        <title>An improved, manually edited Actinidia chinensis var. chinensis (kiwifruit) genome highlights the challenges associated with draft genomes and gene prediction in plants.</title>
        <authorList>
            <person name="Pilkington S."/>
            <person name="Crowhurst R."/>
            <person name="Hilario E."/>
            <person name="Nardozza S."/>
            <person name="Fraser L."/>
            <person name="Peng Y."/>
            <person name="Gunaseelan K."/>
            <person name="Simpson R."/>
            <person name="Tahir J."/>
            <person name="Deroles S."/>
            <person name="Templeton K."/>
            <person name="Luo Z."/>
            <person name="Davy M."/>
            <person name="Cheng C."/>
            <person name="Mcneilage M."/>
            <person name="Scaglione D."/>
            <person name="Liu Y."/>
            <person name="Zhang Q."/>
            <person name="Datson P."/>
            <person name="De Silva N."/>
            <person name="Gardiner S."/>
            <person name="Bassett H."/>
            <person name="Chagne D."/>
            <person name="Mccallum J."/>
            <person name="Dzierzon H."/>
            <person name="Deng C."/>
            <person name="Wang Y.-Y."/>
            <person name="Barron N."/>
            <person name="Manako K."/>
            <person name="Bowen J."/>
            <person name="Foster T."/>
            <person name="Erridge Z."/>
            <person name="Tiffin H."/>
            <person name="Waite C."/>
            <person name="Davies K."/>
            <person name="Grierson E."/>
            <person name="Laing W."/>
            <person name="Kirk R."/>
            <person name="Chen X."/>
            <person name="Wood M."/>
            <person name="Montefiori M."/>
            <person name="Brummell D."/>
            <person name="Schwinn K."/>
            <person name="Catanach A."/>
            <person name="Fullerton C."/>
            <person name="Li D."/>
            <person name="Meiyalaghan S."/>
            <person name="Nieuwenhuizen N."/>
            <person name="Read N."/>
            <person name="Prakash R."/>
            <person name="Hunter D."/>
            <person name="Zhang H."/>
            <person name="Mckenzie M."/>
            <person name="Knabel M."/>
            <person name="Harris A."/>
            <person name="Allan A."/>
            <person name="Chen A."/>
            <person name="Janssen B."/>
            <person name="Plunkett B."/>
            <person name="Dwamena C."/>
            <person name="Voogd C."/>
            <person name="Leif D."/>
            <person name="Lafferty D."/>
            <person name="Souleyre E."/>
            <person name="Varkonyi-Gasic E."/>
            <person name="Gambi F."/>
            <person name="Hanley J."/>
            <person name="Yao J.-L."/>
            <person name="Cheung J."/>
            <person name="David K."/>
            <person name="Warren B."/>
            <person name="Marsh K."/>
            <person name="Snowden K."/>
            <person name="Lin-Wang K."/>
            <person name="Brian L."/>
            <person name="Martinez-Sanchez M."/>
            <person name="Wang M."/>
            <person name="Ileperuma N."/>
            <person name="Macnee N."/>
            <person name="Campin R."/>
            <person name="Mcatee P."/>
            <person name="Drummond R."/>
            <person name="Espley R."/>
            <person name="Ireland H."/>
            <person name="Wu R."/>
            <person name="Atkinson R."/>
            <person name="Karunairetnam S."/>
            <person name="Bulley S."/>
            <person name="Chunkath S."/>
            <person name="Hanley Z."/>
            <person name="Storey R."/>
            <person name="Thrimawithana A."/>
            <person name="Thomson S."/>
            <person name="David C."/>
            <person name="Testolin R."/>
        </authorList>
    </citation>
    <scope>NUCLEOTIDE SEQUENCE [LARGE SCALE GENOMIC DNA]</scope>
    <source>
        <strain evidence="4">cv. Red5</strain>
        <tissue evidence="3">Young leaf</tissue>
    </source>
</reference>
<dbReference type="Pfam" id="PF13889">
    <property type="entry name" value="Chromosome_seg"/>
    <property type="match status" value="1"/>
</dbReference>
<reference evidence="4" key="2">
    <citation type="journal article" date="2018" name="BMC Genomics">
        <title>A manually annotated Actinidia chinensis var. chinensis (kiwifruit) genome highlights the challenges associated with draft genomes and gene prediction in plants.</title>
        <authorList>
            <person name="Pilkington S.M."/>
            <person name="Crowhurst R."/>
            <person name="Hilario E."/>
            <person name="Nardozza S."/>
            <person name="Fraser L."/>
            <person name="Peng Y."/>
            <person name="Gunaseelan K."/>
            <person name="Simpson R."/>
            <person name="Tahir J."/>
            <person name="Deroles S.C."/>
            <person name="Templeton K."/>
            <person name="Luo Z."/>
            <person name="Davy M."/>
            <person name="Cheng C."/>
            <person name="McNeilage M."/>
            <person name="Scaglione D."/>
            <person name="Liu Y."/>
            <person name="Zhang Q."/>
            <person name="Datson P."/>
            <person name="De Silva N."/>
            <person name="Gardiner S.E."/>
            <person name="Bassett H."/>
            <person name="Chagne D."/>
            <person name="McCallum J."/>
            <person name="Dzierzon H."/>
            <person name="Deng C."/>
            <person name="Wang Y.Y."/>
            <person name="Barron L."/>
            <person name="Manako K."/>
            <person name="Bowen J."/>
            <person name="Foster T.M."/>
            <person name="Erridge Z.A."/>
            <person name="Tiffin H."/>
            <person name="Waite C.N."/>
            <person name="Davies K.M."/>
            <person name="Grierson E.P."/>
            <person name="Laing W.A."/>
            <person name="Kirk R."/>
            <person name="Chen X."/>
            <person name="Wood M."/>
            <person name="Montefiori M."/>
            <person name="Brummell D.A."/>
            <person name="Schwinn K.E."/>
            <person name="Catanach A."/>
            <person name="Fullerton C."/>
            <person name="Li D."/>
            <person name="Meiyalaghan S."/>
            <person name="Nieuwenhuizen N."/>
            <person name="Read N."/>
            <person name="Prakash R."/>
            <person name="Hunter D."/>
            <person name="Zhang H."/>
            <person name="McKenzie M."/>
            <person name="Knabel M."/>
            <person name="Harris A."/>
            <person name="Allan A.C."/>
            <person name="Gleave A."/>
            <person name="Chen A."/>
            <person name="Janssen B.J."/>
            <person name="Plunkett B."/>
            <person name="Ampomah-Dwamena C."/>
            <person name="Voogd C."/>
            <person name="Leif D."/>
            <person name="Lafferty D."/>
            <person name="Souleyre E.J.F."/>
            <person name="Varkonyi-Gasic E."/>
            <person name="Gambi F."/>
            <person name="Hanley J."/>
            <person name="Yao J.L."/>
            <person name="Cheung J."/>
            <person name="David K.M."/>
            <person name="Warren B."/>
            <person name="Marsh K."/>
            <person name="Snowden K.C."/>
            <person name="Lin-Wang K."/>
            <person name="Brian L."/>
            <person name="Martinez-Sanchez M."/>
            <person name="Wang M."/>
            <person name="Ileperuma N."/>
            <person name="Macnee N."/>
            <person name="Campin R."/>
            <person name="McAtee P."/>
            <person name="Drummond R.S.M."/>
            <person name="Espley R.V."/>
            <person name="Ireland H.S."/>
            <person name="Wu R."/>
            <person name="Atkinson R.G."/>
            <person name="Karunairetnam S."/>
            <person name="Bulley S."/>
            <person name="Chunkath S."/>
            <person name="Hanley Z."/>
            <person name="Storey R."/>
            <person name="Thrimawithana A.H."/>
            <person name="Thomson S."/>
            <person name="David C."/>
            <person name="Testolin R."/>
            <person name="Huang H."/>
            <person name="Hellens R.P."/>
            <person name="Schaffer R.J."/>
        </authorList>
    </citation>
    <scope>NUCLEOTIDE SEQUENCE [LARGE SCALE GENOMIC DNA]</scope>
    <source>
        <strain evidence="4">cv. Red5</strain>
    </source>
</reference>
<dbReference type="SMART" id="SM01177">
    <property type="entry name" value="DUF4210"/>
    <property type="match status" value="1"/>
</dbReference>
<dbReference type="EMBL" id="NKQK01000026">
    <property type="protein sequence ID" value="PSR89429.1"/>
    <property type="molecule type" value="Genomic_DNA"/>
</dbReference>
<dbReference type="Proteomes" id="UP000241394">
    <property type="component" value="Chromosome LG26"/>
</dbReference>
<proteinExistence type="predicted"/>
<name>A0A2R6PDM7_ACTCC</name>
<evidence type="ECO:0000313" key="3">
    <source>
        <dbReference type="EMBL" id="PSR89429.1"/>
    </source>
</evidence>
<accession>A0A2R6PDM7</accession>
<dbReference type="STRING" id="1590841.A0A2R6PDM7"/>
<organism evidence="3 4">
    <name type="scientific">Actinidia chinensis var. chinensis</name>
    <name type="common">Chinese soft-hair kiwi</name>
    <dbReference type="NCBI Taxonomy" id="1590841"/>
    <lineage>
        <taxon>Eukaryota</taxon>
        <taxon>Viridiplantae</taxon>
        <taxon>Streptophyta</taxon>
        <taxon>Embryophyta</taxon>
        <taxon>Tracheophyta</taxon>
        <taxon>Spermatophyta</taxon>
        <taxon>Magnoliopsida</taxon>
        <taxon>eudicotyledons</taxon>
        <taxon>Gunneridae</taxon>
        <taxon>Pentapetalae</taxon>
        <taxon>asterids</taxon>
        <taxon>Ericales</taxon>
        <taxon>Actinidiaceae</taxon>
        <taxon>Actinidia</taxon>
    </lineage>
</organism>
<dbReference type="OMA" id="IEGFLAM"/>
<comment type="caution">
    <text evidence="3">The sequence shown here is derived from an EMBL/GenBank/DDBJ whole genome shotgun (WGS) entry which is preliminary data.</text>
</comment>
<dbReference type="AlphaFoldDB" id="A0A2R6PDM7"/>
<dbReference type="PANTHER" id="PTHR13199:SF11">
    <property type="entry name" value="PROTEIN ATOSSA"/>
    <property type="match status" value="1"/>
</dbReference>
<keyword evidence="4" id="KW-1185">Reference proteome</keyword>
<dbReference type="InterPro" id="IPR051506">
    <property type="entry name" value="ATOS_Transcription_Regulators"/>
</dbReference>
<gene>
    <name evidence="3" type="ORF">CEY00_Acc29630</name>
</gene>
<dbReference type="InterPro" id="IPR025261">
    <property type="entry name" value="Atos-like_cons_dom"/>
</dbReference>
<dbReference type="FunCoup" id="A0A2R6PDM7">
    <property type="interactions" value="1777"/>
</dbReference>
<feature type="domain" description="Atos-like conserved" evidence="2">
    <location>
        <begin position="396"/>
        <end position="455"/>
    </location>
</feature>
<evidence type="ECO:0000259" key="2">
    <source>
        <dbReference type="SMART" id="SM01177"/>
    </source>
</evidence>